<dbReference type="AlphaFoldDB" id="A0A1R2BW11"/>
<gene>
    <name evidence="8" type="ORF">SteCoe_18627</name>
</gene>
<evidence type="ECO:0000256" key="6">
    <source>
        <dbReference type="SAM" id="SignalP"/>
    </source>
</evidence>
<evidence type="ECO:0000313" key="8">
    <source>
        <dbReference type="EMBL" id="OMJ81012.1"/>
    </source>
</evidence>
<evidence type="ECO:0000256" key="1">
    <source>
        <dbReference type="ARBA" id="ARBA00007447"/>
    </source>
</evidence>
<evidence type="ECO:0000256" key="2">
    <source>
        <dbReference type="ARBA" id="ARBA00022670"/>
    </source>
</evidence>
<keyword evidence="4" id="KW-0378">Hydrolase</keyword>
<proteinExistence type="inferred from homology"/>
<evidence type="ECO:0000256" key="5">
    <source>
        <dbReference type="SAM" id="Phobius"/>
    </source>
</evidence>
<keyword evidence="9" id="KW-1185">Reference proteome</keyword>
<protein>
    <recommendedName>
        <fullName evidence="7">Peptidase A1 domain-containing protein</fullName>
    </recommendedName>
</protein>
<comment type="caution">
    <text evidence="8">The sequence shown here is derived from an EMBL/GenBank/DDBJ whole genome shotgun (WGS) entry which is preliminary data.</text>
</comment>
<dbReference type="CDD" id="cd05471">
    <property type="entry name" value="pepsin_like"/>
    <property type="match status" value="1"/>
</dbReference>
<dbReference type="Proteomes" id="UP000187209">
    <property type="component" value="Unassembled WGS sequence"/>
</dbReference>
<keyword evidence="2" id="KW-0645">Protease</keyword>
<keyword evidence="3" id="KW-0064">Aspartyl protease</keyword>
<evidence type="ECO:0000256" key="4">
    <source>
        <dbReference type="ARBA" id="ARBA00022801"/>
    </source>
</evidence>
<dbReference type="Gene3D" id="2.40.70.10">
    <property type="entry name" value="Acid Proteases"/>
    <property type="match status" value="2"/>
</dbReference>
<reference evidence="8 9" key="1">
    <citation type="submission" date="2016-11" db="EMBL/GenBank/DDBJ databases">
        <title>The macronuclear genome of Stentor coeruleus: a giant cell with tiny introns.</title>
        <authorList>
            <person name="Slabodnick M."/>
            <person name="Ruby J.G."/>
            <person name="Reiff S.B."/>
            <person name="Swart E.C."/>
            <person name="Gosai S."/>
            <person name="Prabakaran S."/>
            <person name="Witkowska E."/>
            <person name="Larue G.E."/>
            <person name="Fisher S."/>
            <person name="Freeman R.M."/>
            <person name="Gunawardena J."/>
            <person name="Chu W."/>
            <person name="Stover N.A."/>
            <person name="Gregory B.D."/>
            <person name="Nowacki M."/>
            <person name="Derisi J."/>
            <person name="Roy S.W."/>
            <person name="Marshall W.F."/>
            <person name="Sood P."/>
        </authorList>
    </citation>
    <scope>NUCLEOTIDE SEQUENCE [LARGE SCALE GENOMIC DNA]</scope>
    <source>
        <strain evidence="8">WM001</strain>
    </source>
</reference>
<dbReference type="PANTHER" id="PTHR47966:SF51">
    <property type="entry name" value="BETA-SITE APP-CLEAVING ENZYME, ISOFORM A-RELATED"/>
    <property type="match status" value="1"/>
</dbReference>
<name>A0A1R2BW11_9CILI</name>
<dbReference type="PROSITE" id="PS51767">
    <property type="entry name" value="PEPTIDASE_A1"/>
    <property type="match status" value="1"/>
</dbReference>
<dbReference type="GO" id="GO:0006508">
    <property type="term" value="P:proteolysis"/>
    <property type="evidence" value="ECO:0007669"/>
    <property type="project" value="UniProtKB-KW"/>
</dbReference>
<comment type="similarity">
    <text evidence="1">Belongs to the peptidase A1 family.</text>
</comment>
<organism evidence="8 9">
    <name type="scientific">Stentor coeruleus</name>
    <dbReference type="NCBI Taxonomy" id="5963"/>
    <lineage>
        <taxon>Eukaryota</taxon>
        <taxon>Sar</taxon>
        <taxon>Alveolata</taxon>
        <taxon>Ciliophora</taxon>
        <taxon>Postciliodesmatophora</taxon>
        <taxon>Heterotrichea</taxon>
        <taxon>Heterotrichida</taxon>
        <taxon>Stentoridae</taxon>
        <taxon>Stentor</taxon>
    </lineage>
</organism>
<feature type="signal peptide" evidence="6">
    <location>
        <begin position="1"/>
        <end position="18"/>
    </location>
</feature>
<dbReference type="InterPro" id="IPR001461">
    <property type="entry name" value="Aspartic_peptidase_A1"/>
</dbReference>
<feature type="transmembrane region" description="Helical" evidence="5">
    <location>
        <begin position="355"/>
        <end position="376"/>
    </location>
</feature>
<keyword evidence="5" id="KW-0812">Transmembrane</keyword>
<dbReference type="InterPro" id="IPR021109">
    <property type="entry name" value="Peptidase_aspartic_dom_sf"/>
</dbReference>
<keyword evidence="5" id="KW-1133">Transmembrane helix</keyword>
<dbReference type="PANTHER" id="PTHR47966">
    <property type="entry name" value="BETA-SITE APP-CLEAVING ENZYME, ISOFORM A-RELATED"/>
    <property type="match status" value="1"/>
</dbReference>
<evidence type="ECO:0000256" key="3">
    <source>
        <dbReference type="ARBA" id="ARBA00022750"/>
    </source>
</evidence>
<evidence type="ECO:0000313" key="9">
    <source>
        <dbReference type="Proteomes" id="UP000187209"/>
    </source>
</evidence>
<evidence type="ECO:0000259" key="7">
    <source>
        <dbReference type="PROSITE" id="PS51767"/>
    </source>
</evidence>
<keyword evidence="5" id="KW-0472">Membrane</keyword>
<accession>A0A1R2BW11</accession>
<dbReference type="InterPro" id="IPR033121">
    <property type="entry name" value="PEPTIDASE_A1"/>
</dbReference>
<dbReference type="GO" id="GO:0004190">
    <property type="term" value="F:aspartic-type endopeptidase activity"/>
    <property type="evidence" value="ECO:0007669"/>
    <property type="project" value="UniProtKB-KW"/>
</dbReference>
<dbReference type="InterPro" id="IPR034164">
    <property type="entry name" value="Pepsin-like_dom"/>
</dbReference>
<dbReference type="SUPFAM" id="SSF50630">
    <property type="entry name" value="Acid proteases"/>
    <property type="match status" value="1"/>
</dbReference>
<feature type="chain" id="PRO_5012955238" description="Peptidase A1 domain-containing protein" evidence="6">
    <location>
        <begin position="19"/>
        <end position="388"/>
    </location>
</feature>
<dbReference type="Pfam" id="PF00026">
    <property type="entry name" value="Asp"/>
    <property type="match status" value="1"/>
</dbReference>
<sequence length="388" mass="43442">MAFILLVLPLVLSLSTRSLPIRKPSLNLKDFSTVQNPENYMKNLNLLEDTQIDSDSKYITVKISVGNPSISVLTNIFFSDEYVIIPIKDEDHPSGYNMSASSTLKDVQSGINWGDIKGYMANEQVSFANFTLESQAVILANYSSRSTNNNGILGLKFTSSEINNNFIYNLYKAGKISYPVFSINLQDKEFTINNPSAEKYEKNTNFTAICSEFWAMNLSVLDSKGKKGSFYNVYLKPESEFIYGTKDKVEEYYQKVNKTGSCQEDGDAVVCDCQESDIENYQGIEFEDANGNKLSLSSKSFVDYKDGKCTFYLSAKTYGRWEIGQAVFKEYHAIFNVFTGEVVLHSFGEVSSSSFFLYVILGIVIVILLGGVALVCSKKGSKDYSKLH</sequence>
<feature type="domain" description="Peptidase A1" evidence="7">
    <location>
        <begin position="59"/>
        <end position="345"/>
    </location>
</feature>
<dbReference type="EMBL" id="MPUH01000398">
    <property type="protein sequence ID" value="OMJ81012.1"/>
    <property type="molecule type" value="Genomic_DNA"/>
</dbReference>
<keyword evidence="6" id="KW-0732">Signal</keyword>